<feature type="domain" description="Tyr recombinase" evidence="1">
    <location>
        <begin position="9"/>
        <end position="208"/>
    </location>
</feature>
<name>A0ABX8J8E5_9BACT</name>
<protein>
    <submittedName>
        <fullName evidence="2">Tyrosine-type recombinase/integrase</fullName>
    </submittedName>
</protein>
<evidence type="ECO:0000313" key="2">
    <source>
        <dbReference type="EMBL" id="QWV93869.1"/>
    </source>
</evidence>
<dbReference type="Proteomes" id="UP000683557">
    <property type="component" value="Chromosome"/>
</dbReference>
<gene>
    <name evidence="2" type="ORF">KP004_01350</name>
</gene>
<organism evidence="2 3">
    <name type="scientific">Geomonas oryzisoli</name>
    <dbReference type="NCBI Taxonomy" id="2847992"/>
    <lineage>
        <taxon>Bacteria</taxon>
        <taxon>Pseudomonadati</taxon>
        <taxon>Thermodesulfobacteriota</taxon>
        <taxon>Desulfuromonadia</taxon>
        <taxon>Geobacterales</taxon>
        <taxon>Geobacteraceae</taxon>
        <taxon>Geomonas</taxon>
    </lineage>
</organism>
<evidence type="ECO:0000259" key="1">
    <source>
        <dbReference type="PROSITE" id="PS51898"/>
    </source>
</evidence>
<sequence length="211" mass="23193">MSAQGTETTTAPIKSIADINRIKKSLEGNTRDLALFTIGINVALRGSDLLALKVGQVRHLKEGDTVTVKEGKTGKVRNLSFNAAAVEAAQRLIASIIDPQDGDLLFQSRKQAARKAIIKGTVTKEPSAGQLTIQQLNRLVKGWCGVCRKSQPKDNFGSHSLRKTWAYHQRVTFGEELPTLTEILGHSSQAVTLRYICIQPEEIHNVYMNCL</sequence>
<dbReference type="PROSITE" id="PS51898">
    <property type="entry name" value="TYR_RECOMBINASE"/>
    <property type="match status" value="1"/>
</dbReference>
<dbReference type="InterPro" id="IPR002104">
    <property type="entry name" value="Integrase_catalytic"/>
</dbReference>
<dbReference type="Pfam" id="PF00589">
    <property type="entry name" value="Phage_integrase"/>
    <property type="match status" value="1"/>
</dbReference>
<reference evidence="2 3" key="1">
    <citation type="submission" date="2021-06" db="EMBL/GenBank/DDBJ databases">
        <title>Gemonas diversity in paddy soil.</title>
        <authorList>
            <person name="Liu G."/>
        </authorList>
    </citation>
    <scope>NUCLEOTIDE SEQUENCE [LARGE SCALE GENOMIC DNA]</scope>
    <source>
        <strain evidence="2 3">RG10</strain>
    </source>
</reference>
<evidence type="ECO:0000313" key="3">
    <source>
        <dbReference type="Proteomes" id="UP000683557"/>
    </source>
</evidence>
<dbReference type="EMBL" id="CP076723">
    <property type="protein sequence ID" value="QWV93869.1"/>
    <property type="molecule type" value="Genomic_DNA"/>
</dbReference>
<proteinExistence type="predicted"/>
<accession>A0ABX8J8E5</accession>
<keyword evidence="3" id="KW-1185">Reference proteome</keyword>
<dbReference type="RefSeq" id="WP_216800607.1">
    <property type="nucleotide sequence ID" value="NZ_CP076723.1"/>
</dbReference>